<feature type="non-terminal residue" evidence="1">
    <location>
        <position position="112"/>
    </location>
</feature>
<reference evidence="1 2" key="1">
    <citation type="journal article" date="2024" name="BMC Genomics">
        <title>Genome assembly of redclaw crayfish (Cherax quadricarinatus) provides insights into its immune adaptation and hypoxia tolerance.</title>
        <authorList>
            <person name="Liu Z."/>
            <person name="Zheng J."/>
            <person name="Li H."/>
            <person name="Fang K."/>
            <person name="Wang S."/>
            <person name="He J."/>
            <person name="Zhou D."/>
            <person name="Weng S."/>
            <person name="Chi M."/>
            <person name="Gu Z."/>
            <person name="He J."/>
            <person name="Li F."/>
            <person name="Wang M."/>
        </authorList>
    </citation>
    <scope>NUCLEOTIDE SEQUENCE [LARGE SCALE GENOMIC DNA]</scope>
    <source>
        <strain evidence="1">ZL_2023a</strain>
    </source>
</reference>
<dbReference type="AlphaFoldDB" id="A0AAW0VT76"/>
<comment type="caution">
    <text evidence="1">The sequence shown here is derived from an EMBL/GenBank/DDBJ whole genome shotgun (WGS) entry which is preliminary data.</text>
</comment>
<keyword evidence="2" id="KW-1185">Reference proteome</keyword>
<accession>A0AAW0VT76</accession>
<proteinExistence type="predicted"/>
<feature type="non-terminal residue" evidence="1">
    <location>
        <position position="1"/>
    </location>
</feature>
<sequence>CGTKPFCDEGFGVCRESCNKRERQINGDCGHTACKCCTTRLAKCSSIMNKHDFCVNNCTFLERSLGTCKENCSGRSHGICVDFRKCSDPLEHQCCSESDCVCCNKCNAQPFC</sequence>
<evidence type="ECO:0000313" key="2">
    <source>
        <dbReference type="Proteomes" id="UP001445076"/>
    </source>
</evidence>
<evidence type="ECO:0000313" key="1">
    <source>
        <dbReference type="EMBL" id="KAK8720079.1"/>
    </source>
</evidence>
<protein>
    <submittedName>
        <fullName evidence="1">Uncharacterized protein</fullName>
    </submittedName>
</protein>
<dbReference type="EMBL" id="JARKIK010000886">
    <property type="protein sequence ID" value="KAK8720079.1"/>
    <property type="molecule type" value="Genomic_DNA"/>
</dbReference>
<organism evidence="1 2">
    <name type="scientific">Cherax quadricarinatus</name>
    <name type="common">Australian red claw crayfish</name>
    <dbReference type="NCBI Taxonomy" id="27406"/>
    <lineage>
        <taxon>Eukaryota</taxon>
        <taxon>Metazoa</taxon>
        <taxon>Ecdysozoa</taxon>
        <taxon>Arthropoda</taxon>
        <taxon>Crustacea</taxon>
        <taxon>Multicrustacea</taxon>
        <taxon>Malacostraca</taxon>
        <taxon>Eumalacostraca</taxon>
        <taxon>Eucarida</taxon>
        <taxon>Decapoda</taxon>
        <taxon>Pleocyemata</taxon>
        <taxon>Astacidea</taxon>
        <taxon>Parastacoidea</taxon>
        <taxon>Parastacidae</taxon>
        <taxon>Cherax</taxon>
    </lineage>
</organism>
<dbReference type="Proteomes" id="UP001445076">
    <property type="component" value="Unassembled WGS sequence"/>
</dbReference>
<gene>
    <name evidence="1" type="ORF">OTU49_013591</name>
</gene>
<name>A0AAW0VT76_CHEQU</name>